<name>A0ABD3PCP6_9STRA</name>
<keyword evidence="3" id="KW-1185">Reference proteome</keyword>
<dbReference type="AlphaFoldDB" id="A0ABD3PCP6"/>
<feature type="signal peptide" evidence="1">
    <location>
        <begin position="1"/>
        <end position="16"/>
    </location>
</feature>
<proteinExistence type="predicted"/>
<dbReference type="Proteomes" id="UP001530400">
    <property type="component" value="Unassembled WGS sequence"/>
</dbReference>
<accession>A0ABD3PCP6</accession>
<feature type="chain" id="PRO_5044778240" evidence="1">
    <location>
        <begin position="17"/>
        <end position="155"/>
    </location>
</feature>
<dbReference type="EMBL" id="JALLPJ020000690">
    <property type="protein sequence ID" value="KAL3785509.1"/>
    <property type="molecule type" value="Genomic_DNA"/>
</dbReference>
<reference evidence="2 3" key="1">
    <citation type="submission" date="2024-10" db="EMBL/GenBank/DDBJ databases">
        <title>Updated reference genomes for cyclostephanoid diatoms.</title>
        <authorList>
            <person name="Roberts W.R."/>
            <person name="Alverson A.J."/>
        </authorList>
    </citation>
    <scope>NUCLEOTIDE SEQUENCE [LARGE SCALE GENOMIC DNA]</scope>
    <source>
        <strain evidence="2 3">AJA010-31</strain>
    </source>
</reference>
<organism evidence="2 3">
    <name type="scientific">Cyclotella atomus</name>
    <dbReference type="NCBI Taxonomy" id="382360"/>
    <lineage>
        <taxon>Eukaryota</taxon>
        <taxon>Sar</taxon>
        <taxon>Stramenopiles</taxon>
        <taxon>Ochrophyta</taxon>
        <taxon>Bacillariophyta</taxon>
        <taxon>Coscinodiscophyceae</taxon>
        <taxon>Thalassiosirophycidae</taxon>
        <taxon>Stephanodiscales</taxon>
        <taxon>Stephanodiscaceae</taxon>
        <taxon>Cyclotella</taxon>
    </lineage>
</organism>
<sequence>MTKFVIIAACLPVVFGSTSIPGWFVSVPRGGSRHLSPDAVTNVVHGYAHINDKKDTDEVVPVKSSTAKKADTKNDDWENPFFHAVLHNNDRSSGVVTNVVNKESNERVDEELFVKFSKKFFHYPRNGEKKQGDADQKKTEAYGLREFIQDSSLME</sequence>
<protein>
    <submittedName>
        <fullName evidence="2">Uncharacterized protein</fullName>
    </submittedName>
</protein>
<evidence type="ECO:0000256" key="1">
    <source>
        <dbReference type="SAM" id="SignalP"/>
    </source>
</evidence>
<comment type="caution">
    <text evidence="2">The sequence shown here is derived from an EMBL/GenBank/DDBJ whole genome shotgun (WGS) entry which is preliminary data.</text>
</comment>
<evidence type="ECO:0000313" key="2">
    <source>
        <dbReference type="EMBL" id="KAL3785509.1"/>
    </source>
</evidence>
<keyword evidence="1" id="KW-0732">Signal</keyword>
<evidence type="ECO:0000313" key="3">
    <source>
        <dbReference type="Proteomes" id="UP001530400"/>
    </source>
</evidence>
<gene>
    <name evidence="2" type="ORF">ACHAWO_002070</name>
</gene>